<accession>A0ABM8YTA9</accession>
<dbReference type="EMBL" id="CAKJTJ010000040">
    <property type="protein sequence ID" value="CAG9623248.1"/>
    <property type="molecule type" value="Genomic_DNA"/>
</dbReference>
<feature type="compositionally biased region" description="Polar residues" evidence="1">
    <location>
        <begin position="267"/>
        <end position="279"/>
    </location>
</feature>
<evidence type="ECO:0000256" key="1">
    <source>
        <dbReference type="SAM" id="MobiDB-lite"/>
    </source>
</evidence>
<feature type="region of interest" description="Disordered" evidence="1">
    <location>
        <begin position="197"/>
        <end position="225"/>
    </location>
</feature>
<gene>
    <name evidence="2" type="ORF">BACCIP111883_04044</name>
</gene>
<dbReference type="RefSeq" id="WP_230504520.1">
    <property type="nucleotide sequence ID" value="NZ_CAKJTJ010000040.1"/>
</dbReference>
<feature type="compositionally biased region" description="Basic and acidic residues" evidence="1">
    <location>
        <begin position="206"/>
        <end position="225"/>
    </location>
</feature>
<evidence type="ECO:0000313" key="2">
    <source>
        <dbReference type="EMBL" id="CAG9623248.1"/>
    </source>
</evidence>
<protein>
    <recommendedName>
        <fullName evidence="4">General stress protein 17M-like domain-containing protein</fullName>
    </recommendedName>
</protein>
<keyword evidence="3" id="KW-1185">Reference proteome</keyword>
<reference evidence="2 3" key="1">
    <citation type="submission" date="2021-10" db="EMBL/GenBank/DDBJ databases">
        <authorList>
            <person name="Criscuolo A."/>
        </authorList>
    </citation>
    <scope>NUCLEOTIDE SEQUENCE [LARGE SCALE GENOMIC DNA]</scope>
    <source>
        <strain evidence="3">CIP 111883</strain>
    </source>
</reference>
<dbReference type="Proteomes" id="UP000789833">
    <property type="component" value="Unassembled WGS sequence"/>
</dbReference>
<sequence length="279" mass="31811">MEKQQKEMVGSYLMEEDAMKKVDWLKNEGYRSEEIWVIRDRRGVLEQLGEGPITRDSKKMYTENQNKLSISTPVKAESLLTPETKSVATTLMEQGISKEEAYRYEFDVKVGKILILIDAHSKQKHISSTKSEHALLEDEHAEPNLKTNPKEQYKDSSKQTSVNRPLPDTHIDGNIPLDEQLLEGDPSNQYAEEEITSVHNEATVTNDKDTPNNGKRYAEKSSEKEVEKALLYHHGQPFSMAQSEEEDVYDKRVMKDGSLRVEDTISDESPGQGNKPLQE</sequence>
<organism evidence="2 3">
    <name type="scientific">Sutcliffiella rhizosphaerae</name>
    <dbReference type="NCBI Taxonomy" id="2880967"/>
    <lineage>
        <taxon>Bacteria</taxon>
        <taxon>Bacillati</taxon>
        <taxon>Bacillota</taxon>
        <taxon>Bacilli</taxon>
        <taxon>Bacillales</taxon>
        <taxon>Bacillaceae</taxon>
        <taxon>Sutcliffiella</taxon>
    </lineage>
</organism>
<feature type="compositionally biased region" description="Basic and acidic residues" evidence="1">
    <location>
        <begin position="130"/>
        <end position="157"/>
    </location>
</feature>
<proteinExistence type="predicted"/>
<feature type="region of interest" description="Disordered" evidence="1">
    <location>
        <begin position="259"/>
        <end position="279"/>
    </location>
</feature>
<feature type="region of interest" description="Disordered" evidence="1">
    <location>
        <begin position="128"/>
        <end position="182"/>
    </location>
</feature>
<name>A0ABM8YTA9_9BACI</name>
<evidence type="ECO:0000313" key="3">
    <source>
        <dbReference type="Proteomes" id="UP000789833"/>
    </source>
</evidence>
<comment type="caution">
    <text evidence="2">The sequence shown here is derived from an EMBL/GenBank/DDBJ whole genome shotgun (WGS) entry which is preliminary data.</text>
</comment>
<evidence type="ECO:0008006" key="4">
    <source>
        <dbReference type="Google" id="ProtNLM"/>
    </source>
</evidence>